<dbReference type="Gene3D" id="3.90.220.20">
    <property type="entry name" value="DNA methylase specificity domains"/>
    <property type="match status" value="2"/>
</dbReference>
<keyword evidence="7" id="KW-1185">Reference proteome</keyword>
<dbReference type="InterPro" id="IPR044946">
    <property type="entry name" value="Restrct_endonuc_typeI_TRD_sf"/>
</dbReference>
<dbReference type="InterPro" id="IPR051212">
    <property type="entry name" value="Type-I_RE_S_subunit"/>
</dbReference>
<dbReference type="PANTHER" id="PTHR43140">
    <property type="entry name" value="TYPE-1 RESTRICTION ENZYME ECOKI SPECIFICITY PROTEIN"/>
    <property type="match status" value="1"/>
</dbReference>
<evidence type="ECO:0000256" key="3">
    <source>
        <dbReference type="ARBA" id="ARBA00023125"/>
    </source>
</evidence>
<evidence type="ECO:0000256" key="2">
    <source>
        <dbReference type="ARBA" id="ARBA00022747"/>
    </source>
</evidence>
<comment type="similarity">
    <text evidence="1">Belongs to the type-I restriction system S methylase family.</text>
</comment>
<dbReference type="OrthoDB" id="3197085at2"/>
<dbReference type="Pfam" id="PF01420">
    <property type="entry name" value="Methylase_S"/>
    <property type="match status" value="1"/>
</dbReference>
<keyword evidence="2" id="KW-0680">Restriction system</keyword>
<proteinExistence type="inferred from homology"/>
<comment type="caution">
    <text evidence="6">The sequence shown here is derived from an EMBL/GenBank/DDBJ whole genome shotgun (WGS) entry which is preliminary data.</text>
</comment>
<evidence type="ECO:0000313" key="7">
    <source>
        <dbReference type="Proteomes" id="UP000437709"/>
    </source>
</evidence>
<dbReference type="EMBL" id="WHPC01000017">
    <property type="protein sequence ID" value="MPV36716.1"/>
    <property type="molecule type" value="Genomic_DNA"/>
</dbReference>
<dbReference type="InterPro" id="IPR000055">
    <property type="entry name" value="Restrct_endonuc_typeI_TRD"/>
</dbReference>
<accession>A0A6N7EKI6</accession>
<reference evidence="6 7" key="1">
    <citation type="submission" date="2019-10" db="EMBL/GenBank/DDBJ databases">
        <title>Georgenia wutianyii sp. nov. and Georgenia yuyongxinii sp. nov. isolated from plateau pika (Ochotona curzoniae) in the Qinghai-Tibet plateau of China.</title>
        <authorList>
            <person name="Tian Z."/>
        </authorList>
    </citation>
    <scope>NUCLEOTIDE SEQUENCE [LARGE SCALE GENOMIC DNA]</scope>
    <source>
        <strain evidence="6 7">JCM 19765</strain>
    </source>
</reference>
<evidence type="ECO:0000256" key="4">
    <source>
        <dbReference type="ARBA" id="ARBA00038652"/>
    </source>
</evidence>
<evidence type="ECO:0000256" key="1">
    <source>
        <dbReference type="ARBA" id="ARBA00010923"/>
    </source>
</evidence>
<dbReference type="Gene3D" id="1.10.287.1120">
    <property type="entry name" value="Bipartite methylase S protein"/>
    <property type="match status" value="1"/>
</dbReference>
<dbReference type="CDD" id="cd17280">
    <property type="entry name" value="RMtype1_S_MspEN3ORF6650P_TRD2-CR2_like"/>
    <property type="match status" value="1"/>
</dbReference>
<name>A0A6N7EKI6_9MICO</name>
<sequence length="439" mass="47488">MSGPCPDGWPVLPLKRVASIKLGKMVQPQPANEGDVEASYLRAAHVQPDGRIIDVDDKTMWFRPDELAELDLCSGDVVVVEGGAGYGRSAVLQSDRPGWGFQNSINRVRAGADKAAGRFVNYVLQRSLASGETELLVNTATIPHFTAEKVAEVRAPFPAVEEQRTIADFLDREIGQIDAMVGSQLRLVALLTERRKAAVLYAVTKGLRPNRTLKDSGELWSGDIPGDWAMRRISLLFRTIGSGTTPANEDLLDDGDHYWVTTGELRESVITSTERSVSRETLLGSSVLRLYAPGTLIIAMYGATIGRLGVLGVTACVNQACCALAEPQGGVSPAFVYYSLLAVRDHLIYLASGGGQPNINQEKIRSLRLPVPSHSEQLEIVAHLDVTTARIDAMIAKAQESIALMKERRAALISAAVTGRLDVRSGIEQVERDLEGAHA</sequence>
<keyword evidence="3" id="KW-0238">DNA-binding</keyword>
<dbReference type="GO" id="GO:0009307">
    <property type="term" value="P:DNA restriction-modification system"/>
    <property type="evidence" value="ECO:0007669"/>
    <property type="project" value="UniProtKB-KW"/>
</dbReference>
<evidence type="ECO:0000259" key="5">
    <source>
        <dbReference type="Pfam" id="PF01420"/>
    </source>
</evidence>
<dbReference type="SUPFAM" id="SSF116734">
    <property type="entry name" value="DNA methylase specificity domain"/>
    <property type="match status" value="2"/>
</dbReference>
<dbReference type="AlphaFoldDB" id="A0A6N7EKI6"/>
<gene>
    <name evidence="6" type="ORF">GB881_06535</name>
</gene>
<dbReference type="PANTHER" id="PTHR43140:SF1">
    <property type="entry name" value="TYPE I RESTRICTION ENZYME ECOKI SPECIFICITY SUBUNIT"/>
    <property type="match status" value="1"/>
</dbReference>
<comment type="subunit">
    <text evidence="4">The methyltransferase is composed of M and S polypeptides.</text>
</comment>
<dbReference type="Proteomes" id="UP000437709">
    <property type="component" value="Unassembled WGS sequence"/>
</dbReference>
<organism evidence="6 7">
    <name type="scientific">Georgenia subflava</name>
    <dbReference type="NCBI Taxonomy" id="1622177"/>
    <lineage>
        <taxon>Bacteria</taxon>
        <taxon>Bacillati</taxon>
        <taxon>Actinomycetota</taxon>
        <taxon>Actinomycetes</taxon>
        <taxon>Micrococcales</taxon>
        <taxon>Bogoriellaceae</taxon>
        <taxon>Georgenia</taxon>
    </lineage>
</organism>
<protein>
    <recommendedName>
        <fullName evidence="5">Type I restriction modification DNA specificity domain-containing protein</fullName>
    </recommendedName>
</protein>
<dbReference type="GO" id="GO:0003677">
    <property type="term" value="F:DNA binding"/>
    <property type="evidence" value="ECO:0007669"/>
    <property type="project" value="UniProtKB-KW"/>
</dbReference>
<evidence type="ECO:0000313" key="6">
    <source>
        <dbReference type="EMBL" id="MPV36716.1"/>
    </source>
</evidence>
<feature type="domain" description="Type I restriction modification DNA specificity" evidence="5">
    <location>
        <begin position="225"/>
        <end position="392"/>
    </location>
</feature>